<feature type="compositionally biased region" description="Polar residues" evidence="4">
    <location>
        <begin position="93"/>
        <end position="113"/>
    </location>
</feature>
<feature type="region of interest" description="Disordered" evidence="4">
    <location>
        <begin position="947"/>
        <end position="1036"/>
    </location>
</feature>
<dbReference type="GO" id="GO:0034450">
    <property type="term" value="F:ubiquitin-ubiquitin ligase activity"/>
    <property type="evidence" value="ECO:0007669"/>
    <property type="project" value="TreeGrafter"/>
</dbReference>
<protein>
    <submittedName>
        <fullName evidence="7">E3 ubiquitin-protein ligase UBR5</fullName>
    </submittedName>
</protein>
<feature type="non-terminal residue" evidence="7">
    <location>
        <position position="1196"/>
    </location>
</feature>
<dbReference type="Proteomes" id="UP000085678">
    <property type="component" value="Unplaced"/>
</dbReference>
<evidence type="ECO:0000259" key="5">
    <source>
        <dbReference type="SMART" id="SM00396"/>
    </source>
</evidence>
<evidence type="ECO:0000313" key="6">
    <source>
        <dbReference type="Proteomes" id="UP000085678"/>
    </source>
</evidence>
<organism evidence="6 7">
    <name type="scientific">Lingula anatina</name>
    <name type="common">Brachiopod</name>
    <name type="synonym">Lingula unguis</name>
    <dbReference type="NCBI Taxonomy" id="7574"/>
    <lineage>
        <taxon>Eukaryota</taxon>
        <taxon>Metazoa</taxon>
        <taxon>Spiralia</taxon>
        <taxon>Lophotrochozoa</taxon>
        <taxon>Brachiopoda</taxon>
        <taxon>Linguliformea</taxon>
        <taxon>Lingulata</taxon>
        <taxon>Lingulida</taxon>
        <taxon>Linguloidea</taxon>
        <taxon>Lingulidae</taxon>
        <taxon>Lingula</taxon>
    </lineage>
</organism>
<evidence type="ECO:0000256" key="4">
    <source>
        <dbReference type="SAM" id="MobiDB-lite"/>
    </source>
</evidence>
<dbReference type="Gene3D" id="1.10.8.10">
    <property type="entry name" value="DNA helicase RuvA subunit, C-terminal domain"/>
    <property type="match status" value="1"/>
</dbReference>
<dbReference type="PANTHER" id="PTHR46276:SF1">
    <property type="entry name" value="E3 UBIQUITIN-PROTEIN LIGASE UBR5"/>
    <property type="match status" value="1"/>
</dbReference>
<feature type="compositionally biased region" description="Gly residues" evidence="4">
    <location>
        <begin position="1013"/>
        <end position="1023"/>
    </location>
</feature>
<name>A0A1S3K5S8_LINAN</name>
<dbReference type="GO" id="GO:0005737">
    <property type="term" value="C:cytoplasm"/>
    <property type="evidence" value="ECO:0007669"/>
    <property type="project" value="TreeGrafter"/>
</dbReference>
<dbReference type="SMART" id="SM00396">
    <property type="entry name" value="ZnF_UBR1"/>
    <property type="match status" value="1"/>
</dbReference>
<dbReference type="KEGG" id="lak:106179041"/>
<evidence type="ECO:0000313" key="7">
    <source>
        <dbReference type="RefSeq" id="XP_013417985.1"/>
    </source>
</evidence>
<dbReference type="InterPro" id="IPR009091">
    <property type="entry name" value="RCC1/BLIP-II"/>
</dbReference>
<keyword evidence="2" id="KW-0863">Zinc-finger</keyword>
<dbReference type="GO" id="GO:0005634">
    <property type="term" value="C:nucleus"/>
    <property type="evidence" value="ECO:0007669"/>
    <property type="project" value="TreeGrafter"/>
</dbReference>
<accession>A0A1S3K5S8</accession>
<dbReference type="RefSeq" id="XP_013417985.1">
    <property type="nucleotide sequence ID" value="XM_013562531.1"/>
</dbReference>
<dbReference type="Pfam" id="PF11547">
    <property type="entry name" value="E3_UbLigase_EDD"/>
    <property type="match status" value="1"/>
</dbReference>
<sequence>MSSIHFVVHPLPGTEEQLNERLKEVAERISHHGYNSPPALSTLWNSRVTQVAVGPSHVAFLLEDGRVCRLPFSILSERLDLSKSDQKARWGAMNNTPSSSRGTTGQAAGSSLTRAPPRPHGRVVRAAGRGRGGVIVGSRPLVPASVVPEDLINQCQVVLQGKSRNLIIRELQRTNLDVNLAVNNLLSRDDEGDENDEDSQDSYMQDDLISLLDAGIHADHPGYIIDADAMFNEDMFGYSSLRSRPNRGRGTTTDRDSTLERERESMFRLRDRRWLDSALRDENALRSLDRDRTEGLLGNEPLNKKKTNPSQNPMCFGEELQFWSVRDGPTPKFIQIASMHSELVALSSTGQLFQWRWMDMEPFYCAESPYLHHPKTSQLGLVSEKIIGLATCSVRASLFTESGKVATFVDDSLGIVAAKLEHAAQSFAEFTSDKIVSLHACSLYTCARLESGALYWWGVMPFGQRKKLIEKARAKTKKSKHSASTASDIQCGSQVCLRSCPMYHTGALAFTTVGGVPKVGQLMESAWTLNDSCRFKIKTIVSEPRVELRQESKSMSCESKPDMPPPPSPASSTCSDQSGPTLRSPGTLKRKKQQTPVKELIENKNDEEEWALKDVSFVEDVKTVPMGRVLKVDGVYVAVKFNNKEGEAKEDSAVLLQDCRLMRKDELMVIKGSNAPRIPDCFQKVPKKVMVPDSGQILAITVDCHGIHMVARTGNKMKYMVYNLSTGKIDQDRLFPTHTTAFTGKSERNIALINAGEDTPVVLQDGNGALYPLVKNCAEGIRDPLWLDLPPMSGLGMGVQGLHNVGLNAKNRAVVIVVALENQLLIPAILRCDSDRVKAVLTSAEQETNGSTKQKLIQDLLGERCDGNKNILHTTVAACAPTSNKEENDPNSVTTATPSALSSAIEAINAVSSAVDALTSIHNRGSGSETADRLAARSVSLREMMRRATSAARAFSNMDPREQSGEREEPPPGLPIPTLSWPPDPQEFTPLRAEPEKPHSRPPSNPPTPGPGPSGSSGGGVGGTPLPETPLDPMSVPPVRLEEKERKTNSQQILKLICDSPVLQPYLFDLLSAKNAEGCTPFMQAVCCRAYTAALVIMDACKKVSTKDGRLDKDMLMLTIYPPGSSLDNSPLHVLCCNDTCSFTWTGAEHINQDIFECKTCGLLGTLCCCTECAQVCHKGHDCKLKRTSPTAYCNN</sequence>
<proteinExistence type="predicted"/>
<gene>
    <name evidence="7" type="primary">LOC106179041</name>
</gene>
<feature type="compositionally biased region" description="Pro residues" evidence="4">
    <location>
        <begin position="1001"/>
        <end position="1012"/>
    </location>
</feature>
<reference evidence="7" key="1">
    <citation type="journal article" date="2015" name="Nat. Commun.">
        <title>The Lingula genome provides insights into brachiopod evolution and the origin of phosphate biomineralization.</title>
        <authorList>
            <person name="Luo Y.J."/>
            <person name="Takeuchi T."/>
            <person name="Koyanagi R."/>
            <person name="Yamada L."/>
            <person name="Kanda M."/>
            <person name="Khalturina M."/>
            <person name="Fujie M."/>
            <person name="Yamasaki S.I."/>
            <person name="Endo K."/>
            <person name="Satoh N."/>
        </authorList>
    </citation>
    <scope>NUCLEOTIDE SEQUENCE</scope>
</reference>
<dbReference type="GeneID" id="106179041"/>
<feature type="compositionally biased region" description="Basic and acidic residues" evidence="4">
    <location>
        <begin position="959"/>
        <end position="970"/>
    </location>
</feature>
<dbReference type="GO" id="GO:0000209">
    <property type="term" value="P:protein polyubiquitination"/>
    <property type="evidence" value="ECO:0007669"/>
    <property type="project" value="TreeGrafter"/>
</dbReference>
<dbReference type="GO" id="GO:0043130">
    <property type="term" value="F:ubiquitin binding"/>
    <property type="evidence" value="ECO:0007669"/>
    <property type="project" value="InterPro"/>
</dbReference>
<dbReference type="AlphaFoldDB" id="A0A1S3K5S8"/>
<keyword evidence="3" id="KW-0862">Zinc</keyword>
<feature type="domain" description="UBR-type" evidence="5">
    <location>
        <begin position="1139"/>
        <end position="1196"/>
    </location>
</feature>
<dbReference type="CDD" id="cd14423">
    <property type="entry name" value="CUE_UBR5"/>
    <property type="match status" value="1"/>
</dbReference>
<dbReference type="GO" id="GO:0090263">
    <property type="term" value="P:positive regulation of canonical Wnt signaling pathway"/>
    <property type="evidence" value="ECO:0007669"/>
    <property type="project" value="TreeGrafter"/>
</dbReference>
<dbReference type="SUPFAM" id="SSF50985">
    <property type="entry name" value="RCC1/BLIP-II"/>
    <property type="match status" value="1"/>
</dbReference>
<feature type="region of interest" description="Disordered" evidence="4">
    <location>
        <begin position="242"/>
        <end position="261"/>
    </location>
</feature>
<dbReference type="OrthoDB" id="298098at2759"/>
<dbReference type="Gene3D" id="2.130.10.30">
    <property type="entry name" value="Regulator of chromosome condensation 1/beta-lactamase-inhibitor protein II"/>
    <property type="match status" value="1"/>
</dbReference>
<dbReference type="GO" id="GO:0008270">
    <property type="term" value="F:zinc ion binding"/>
    <property type="evidence" value="ECO:0007669"/>
    <property type="project" value="UniProtKB-KW"/>
</dbReference>
<evidence type="ECO:0000256" key="1">
    <source>
        <dbReference type="ARBA" id="ARBA00022723"/>
    </source>
</evidence>
<evidence type="ECO:0000256" key="3">
    <source>
        <dbReference type="ARBA" id="ARBA00022833"/>
    </source>
</evidence>
<feature type="region of interest" description="Disordered" evidence="4">
    <location>
        <begin position="547"/>
        <end position="597"/>
    </location>
</feature>
<keyword evidence="1" id="KW-0479">Metal-binding</keyword>
<reference evidence="7" key="2">
    <citation type="submission" date="2025-08" db="UniProtKB">
        <authorList>
            <consortium name="RefSeq"/>
        </authorList>
    </citation>
    <scope>IDENTIFICATION</scope>
</reference>
<dbReference type="STRING" id="7574.A0A1S3K5S8"/>
<dbReference type="InParanoid" id="A0A1S3K5S8"/>
<evidence type="ECO:0000256" key="2">
    <source>
        <dbReference type="ARBA" id="ARBA00022771"/>
    </source>
</evidence>
<feature type="region of interest" description="Disordered" evidence="4">
    <location>
        <begin position="292"/>
        <end position="311"/>
    </location>
</feature>
<feature type="region of interest" description="Disordered" evidence="4">
    <location>
        <begin position="88"/>
        <end position="125"/>
    </location>
</feature>
<feature type="compositionally biased region" description="Pro residues" evidence="4">
    <location>
        <begin position="971"/>
        <end position="985"/>
    </location>
</feature>
<dbReference type="FunFam" id="1.10.8.10:FF:000009">
    <property type="entry name" value="Putative E3 ubiquitin-protein ligase UBR5"/>
    <property type="match status" value="1"/>
</dbReference>
<dbReference type="InterPro" id="IPR003126">
    <property type="entry name" value="Znf_UBR"/>
</dbReference>
<dbReference type="InterPro" id="IPR024725">
    <property type="entry name" value="UBR5_UBA"/>
</dbReference>
<dbReference type="PANTHER" id="PTHR46276">
    <property type="entry name" value="E3 UBIQUITIN-PROTEIN LIGASE UBR5"/>
    <property type="match status" value="1"/>
</dbReference>
<feature type="compositionally biased region" description="Basic and acidic residues" evidence="4">
    <location>
        <begin position="252"/>
        <end position="261"/>
    </location>
</feature>
<keyword evidence="6" id="KW-1185">Reference proteome</keyword>